<evidence type="ECO:0000313" key="3">
    <source>
        <dbReference type="Proteomes" id="UP001141806"/>
    </source>
</evidence>
<comment type="caution">
    <text evidence="2">The sequence shown here is derived from an EMBL/GenBank/DDBJ whole genome shotgun (WGS) entry which is preliminary data.</text>
</comment>
<feature type="transmembrane region" description="Helical" evidence="1">
    <location>
        <begin position="78"/>
        <end position="101"/>
    </location>
</feature>
<accession>A0A9Q0QSV5</accession>
<keyword evidence="3" id="KW-1185">Reference proteome</keyword>
<name>A0A9Q0QSV5_9MAGN</name>
<keyword evidence="1" id="KW-0812">Transmembrane</keyword>
<evidence type="ECO:0000256" key="1">
    <source>
        <dbReference type="SAM" id="Phobius"/>
    </source>
</evidence>
<organism evidence="2 3">
    <name type="scientific">Protea cynaroides</name>
    <dbReference type="NCBI Taxonomy" id="273540"/>
    <lineage>
        <taxon>Eukaryota</taxon>
        <taxon>Viridiplantae</taxon>
        <taxon>Streptophyta</taxon>
        <taxon>Embryophyta</taxon>
        <taxon>Tracheophyta</taxon>
        <taxon>Spermatophyta</taxon>
        <taxon>Magnoliopsida</taxon>
        <taxon>Proteales</taxon>
        <taxon>Proteaceae</taxon>
        <taxon>Protea</taxon>
    </lineage>
</organism>
<gene>
    <name evidence="2" type="ORF">NE237_003686</name>
</gene>
<protein>
    <submittedName>
        <fullName evidence="2">Uncharacterized protein</fullName>
    </submittedName>
</protein>
<evidence type="ECO:0000313" key="2">
    <source>
        <dbReference type="EMBL" id="KAJ4970587.1"/>
    </source>
</evidence>
<proteinExistence type="predicted"/>
<dbReference type="AlphaFoldDB" id="A0A9Q0QSV5"/>
<sequence length="105" mass="11778">MASFTLQLPLWPDPPPVEGKGSITVSLFPIPFFPIRRLQCDVAFRTGVKCCCFGYPSAVVQHEFRDEWMTWLMLMLELSIPLVSVGTCSSCLAVFALFISFRGDI</sequence>
<keyword evidence="1" id="KW-0472">Membrane</keyword>
<keyword evidence="1" id="KW-1133">Transmembrane helix</keyword>
<dbReference type="Proteomes" id="UP001141806">
    <property type="component" value="Unassembled WGS sequence"/>
</dbReference>
<dbReference type="EMBL" id="JAMYWD010000005">
    <property type="protein sequence ID" value="KAJ4970587.1"/>
    <property type="molecule type" value="Genomic_DNA"/>
</dbReference>
<reference evidence="2" key="1">
    <citation type="journal article" date="2023" name="Plant J.">
        <title>The genome of the king protea, Protea cynaroides.</title>
        <authorList>
            <person name="Chang J."/>
            <person name="Duong T.A."/>
            <person name="Schoeman C."/>
            <person name="Ma X."/>
            <person name="Roodt D."/>
            <person name="Barker N."/>
            <person name="Li Z."/>
            <person name="Van de Peer Y."/>
            <person name="Mizrachi E."/>
        </authorList>
    </citation>
    <scope>NUCLEOTIDE SEQUENCE</scope>
    <source>
        <tissue evidence="2">Young leaves</tissue>
    </source>
</reference>